<evidence type="ECO:0000256" key="7">
    <source>
        <dbReference type="ARBA" id="ARBA00023177"/>
    </source>
</evidence>
<evidence type="ECO:0000256" key="2">
    <source>
        <dbReference type="ARBA" id="ARBA00005887"/>
    </source>
</evidence>
<feature type="transmembrane region" description="Helical" evidence="8">
    <location>
        <begin position="64"/>
        <end position="81"/>
    </location>
</feature>
<feature type="transmembrane region" description="Helical" evidence="8">
    <location>
        <begin position="137"/>
        <end position="159"/>
    </location>
</feature>
<evidence type="ECO:0000256" key="5">
    <source>
        <dbReference type="ARBA" id="ARBA00022989"/>
    </source>
</evidence>
<feature type="transmembrane region" description="Helical" evidence="8">
    <location>
        <begin position="219"/>
        <end position="241"/>
    </location>
</feature>
<keyword evidence="3 8" id="KW-0813">Transport</keyword>
<comment type="similarity">
    <text evidence="2 8">Belongs to the ammonia transporter channel (TC 1.A.11.2) family.</text>
</comment>
<feature type="domain" description="Ammonium transporter AmtB-like" evidence="9">
    <location>
        <begin position="33"/>
        <end position="438"/>
    </location>
</feature>
<evidence type="ECO:0000256" key="4">
    <source>
        <dbReference type="ARBA" id="ARBA00022692"/>
    </source>
</evidence>
<keyword evidence="6 8" id="KW-0472">Membrane</keyword>
<feature type="transmembrane region" description="Helical" evidence="8">
    <location>
        <begin position="33"/>
        <end position="52"/>
    </location>
</feature>
<dbReference type="STRING" id="1157962.A0A250WP76"/>
<dbReference type="GO" id="GO:0097272">
    <property type="term" value="P:ammonium homeostasis"/>
    <property type="evidence" value="ECO:0007669"/>
    <property type="project" value="TreeGrafter"/>
</dbReference>
<feature type="transmembrane region" description="Helical" evidence="8">
    <location>
        <begin position="386"/>
        <end position="409"/>
    </location>
</feature>
<comment type="subcellular location">
    <subcellularLocation>
        <location evidence="8">Cell membrane</location>
        <topology evidence="8">Multi-pass membrane protein</topology>
    </subcellularLocation>
    <subcellularLocation>
        <location evidence="1">Membrane</location>
        <topology evidence="1">Multi-pass membrane protein</topology>
    </subcellularLocation>
</comment>
<dbReference type="InterPro" id="IPR001905">
    <property type="entry name" value="Ammonium_transpt"/>
</dbReference>
<dbReference type="InterPro" id="IPR018047">
    <property type="entry name" value="Ammonium_transpt_CS"/>
</dbReference>
<dbReference type="PANTHER" id="PTHR11730">
    <property type="entry name" value="AMMONIUM TRANSPORTER"/>
    <property type="match status" value="1"/>
</dbReference>
<proteinExistence type="inferred from homology"/>
<dbReference type="Pfam" id="PF00909">
    <property type="entry name" value="Ammonium_transp"/>
    <property type="match status" value="1"/>
</dbReference>
<organism evidence="10 11">
    <name type="scientific">Chlamydomonas eustigma</name>
    <dbReference type="NCBI Taxonomy" id="1157962"/>
    <lineage>
        <taxon>Eukaryota</taxon>
        <taxon>Viridiplantae</taxon>
        <taxon>Chlorophyta</taxon>
        <taxon>core chlorophytes</taxon>
        <taxon>Chlorophyceae</taxon>
        <taxon>CS clade</taxon>
        <taxon>Chlamydomonadales</taxon>
        <taxon>Chlamydomonadaceae</taxon>
        <taxon>Chlamydomonas</taxon>
    </lineage>
</organism>
<keyword evidence="7 8" id="KW-0924">Ammonia transport</keyword>
<dbReference type="SUPFAM" id="SSF111352">
    <property type="entry name" value="Ammonium transporter"/>
    <property type="match status" value="1"/>
</dbReference>
<sequence>MSTGVSVVEEINATSPIPPPVVGAGVIQQSDLILIHGFLVFFMQTGFVSLELGYGRSKNVRNILLKNFVDLLLCALCWWLVGYGLENGKSAGGFIGSSSFAGESEGNWNKSYFFTFSFALCTISIVGGCLAERTHLLAYPIFTVVTSSWVYPVFAFWVWNQQSWLQNLGTCQFLDFAGGAVVHATGGCMGLVGAILCGPRMGRFEDGVAKSMPGHDASSVAMGTLFLWFGWLGFNCGSLYLQPNGPTLVNTGYIVDRIALNMTLSAAGSGLTALTISSIQSGTFDLVVLCNGILSGLVSATATCGYVAPWAALVIGVISGSAYICCSRMLLRLQIDDPLDSTAIHLCGGLVGTLLNSMFAEPYYLTLLLSSQCGGFIYTSTGGSQLGMQLLGVVLCLSWSTAFSLLVFLPLKYFGFLRVDQATELAGIDNIEHGGPAYPEFNLVNYSVHGPQS</sequence>
<dbReference type="Gene3D" id="1.10.3430.10">
    <property type="entry name" value="Ammonium transporter AmtB like domains"/>
    <property type="match status" value="1"/>
</dbReference>
<evidence type="ECO:0000313" key="11">
    <source>
        <dbReference type="Proteomes" id="UP000232323"/>
    </source>
</evidence>
<evidence type="ECO:0000256" key="8">
    <source>
        <dbReference type="RuleBase" id="RU362002"/>
    </source>
</evidence>
<feature type="transmembrane region" description="Helical" evidence="8">
    <location>
        <begin position="343"/>
        <end position="366"/>
    </location>
</feature>
<comment type="caution">
    <text evidence="10">The sequence shown here is derived from an EMBL/GenBank/DDBJ whole genome shotgun (WGS) entry which is preliminary data.</text>
</comment>
<evidence type="ECO:0000313" key="10">
    <source>
        <dbReference type="EMBL" id="GAX72635.1"/>
    </source>
</evidence>
<dbReference type="GO" id="GO:0005886">
    <property type="term" value="C:plasma membrane"/>
    <property type="evidence" value="ECO:0007669"/>
    <property type="project" value="UniProtKB-SubCell"/>
</dbReference>
<dbReference type="GO" id="GO:0008519">
    <property type="term" value="F:ammonium channel activity"/>
    <property type="evidence" value="ECO:0007669"/>
    <property type="project" value="InterPro"/>
</dbReference>
<dbReference type="PROSITE" id="PS01219">
    <property type="entry name" value="AMMONIUM_TRANSP"/>
    <property type="match status" value="1"/>
</dbReference>
<gene>
    <name evidence="10" type="ORF">CEUSTIGMA_g91.t1</name>
</gene>
<dbReference type="PANTHER" id="PTHR11730:SF6">
    <property type="entry name" value="AMMONIUM TRANSPORTER"/>
    <property type="match status" value="1"/>
</dbReference>
<dbReference type="AlphaFoldDB" id="A0A250WP76"/>
<keyword evidence="11" id="KW-1185">Reference proteome</keyword>
<reference evidence="10 11" key="1">
    <citation type="submission" date="2017-08" db="EMBL/GenBank/DDBJ databases">
        <title>Acidophilic green algal genome provides insights into adaptation to an acidic environment.</title>
        <authorList>
            <person name="Hirooka S."/>
            <person name="Hirose Y."/>
            <person name="Kanesaki Y."/>
            <person name="Higuchi S."/>
            <person name="Fujiwara T."/>
            <person name="Onuma R."/>
            <person name="Era A."/>
            <person name="Ohbayashi R."/>
            <person name="Uzuka A."/>
            <person name="Nozaki H."/>
            <person name="Yoshikawa H."/>
            <person name="Miyagishima S.Y."/>
        </authorList>
    </citation>
    <scope>NUCLEOTIDE SEQUENCE [LARGE SCALE GENOMIC DNA]</scope>
    <source>
        <strain evidence="10 11">NIES-2499</strain>
    </source>
</reference>
<feature type="transmembrane region" description="Helical" evidence="8">
    <location>
        <begin position="308"/>
        <end position="331"/>
    </location>
</feature>
<evidence type="ECO:0000259" key="9">
    <source>
        <dbReference type="Pfam" id="PF00909"/>
    </source>
</evidence>
<feature type="transmembrane region" description="Helical" evidence="8">
    <location>
        <begin position="179"/>
        <end position="198"/>
    </location>
</feature>
<dbReference type="InterPro" id="IPR024041">
    <property type="entry name" value="NH4_transpt_AmtB-like_dom"/>
</dbReference>
<evidence type="ECO:0000256" key="1">
    <source>
        <dbReference type="ARBA" id="ARBA00004141"/>
    </source>
</evidence>
<dbReference type="Proteomes" id="UP000232323">
    <property type="component" value="Unassembled WGS sequence"/>
</dbReference>
<accession>A0A250WP76</accession>
<feature type="transmembrane region" description="Helical" evidence="8">
    <location>
        <begin position="283"/>
        <end position="302"/>
    </location>
</feature>
<dbReference type="OrthoDB" id="534912at2759"/>
<keyword evidence="4 8" id="KW-0812">Transmembrane</keyword>
<feature type="transmembrane region" description="Helical" evidence="8">
    <location>
        <begin position="112"/>
        <end position="130"/>
    </location>
</feature>
<evidence type="ECO:0000256" key="3">
    <source>
        <dbReference type="ARBA" id="ARBA00022448"/>
    </source>
</evidence>
<dbReference type="InterPro" id="IPR029020">
    <property type="entry name" value="Ammonium/urea_transptr"/>
</dbReference>
<name>A0A250WP76_9CHLO</name>
<dbReference type="NCBIfam" id="TIGR00836">
    <property type="entry name" value="amt"/>
    <property type="match status" value="1"/>
</dbReference>
<dbReference type="EMBL" id="BEGY01000001">
    <property type="protein sequence ID" value="GAX72635.1"/>
    <property type="molecule type" value="Genomic_DNA"/>
</dbReference>
<protein>
    <recommendedName>
        <fullName evidence="8">Ammonium transporter</fullName>
    </recommendedName>
</protein>
<evidence type="ECO:0000256" key="6">
    <source>
        <dbReference type="ARBA" id="ARBA00023136"/>
    </source>
</evidence>
<feature type="transmembrane region" description="Helical" evidence="8">
    <location>
        <begin position="253"/>
        <end position="276"/>
    </location>
</feature>
<keyword evidence="5 8" id="KW-1133">Transmembrane helix</keyword>